<evidence type="ECO:0000313" key="3">
    <source>
        <dbReference type="Proteomes" id="UP001215461"/>
    </source>
</evidence>
<proteinExistence type="predicted"/>
<feature type="domain" description="Helicase Helix-turn-helix" evidence="1">
    <location>
        <begin position="257"/>
        <end position="334"/>
    </location>
</feature>
<gene>
    <name evidence="2" type="ORF">G9403_06760</name>
</gene>
<accession>A0ABD4XKL9</accession>
<organism evidence="2 3">
    <name type="scientific">Weissella paramesenteroides</name>
    <name type="common">Leuconostoc paramesenteroides</name>
    <dbReference type="NCBI Taxonomy" id="1249"/>
    <lineage>
        <taxon>Bacteria</taxon>
        <taxon>Bacillati</taxon>
        <taxon>Bacillota</taxon>
        <taxon>Bacilli</taxon>
        <taxon>Lactobacillales</taxon>
        <taxon>Lactobacillaceae</taxon>
        <taxon>Weissella</taxon>
    </lineage>
</organism>
<reference evidence="2 3" key="1">
    <citation type="submission" date="2020-03" db="EMBL/GenBank/DDBJ databases">
        <title>Comparative genomics of Weissella paramesenteroides.</title>
        <authorList>
            <person name="Kant R."/>
            <person name="Takala T."/>
            <person name="Saris P."/>
        </authorList>
    </citation>
    <scope>NUCLEOTIDE SEQUENCE [LARGE SCALE GENOMIC DNA]</scope>
    <source>
        <strain evidence="2 3">SJ27-4</strain>
    </source>
</reference>
<dbReference type="EMBL" id="JAANXN010000008">
    <property type="protein sequence ID" value="MDF8371343.1"/>
    <property type="molecule type" value="Genomic_DNA"/>
</dbReference>
<evidence type="ECO:0000259" key="1">
    <source>
        <dbReference type="Pfam" id="PF14493"/>
    </source>
</evidence>
<protein>
    <recommendedName>
        <fullName evidence="1">Helicase Helix-turn-helix domain-containing protein</fullName>
    </recommendedName>
</protein>
<dbReference type="AlphaFoldDB" id="A0ABD4XKL9"/>
<sequence>MGNVVITDFLITLFSPVQPRRHRVIFGLLKRRLTVSTEYWGLRYQLLPIIGLLPQLEKNDFDEQIAQLIKQGLLIEQQPSSGQLLLTDKGVTFQQNYRQYHYQLKYIPLIIQPLANVRQFREAFWLANQIVSEVAYHNKHYYPLQIDFKTKKLVKNWYGQTDKKHLIDDWLTELTDFLKLLDQQTADQLVATWVGHQIPGRNSDQLDLPQSWTATDFYLWEIDLFSFWSQQLSQTNASSELKRLWELTQQQANLSPSVQLTCQQVHRGMSIETISKQRHLKIGTVREHLLTAAVWLSKADFPYELFLSASTIQYLEQHLTGNIDNRQFSDIRTSDNPNEFFIFRLYEIYLTKQGN</sequence>
<dbReference type="Pfam" id="PF14493">
    <property type="entry name" value="HTH_40"/>
    <property type="match status" value="1"/>
</dbReference>
<name>A0ABD4XKL9_WEIPA</name>
<dbReference type="Proteomes" id="UP001215461">
    <property type="component" value="Unassembled WGS sequence"/>
</dbReference>
<evidence type="ECO:0000313" key="2">
    <source>
        <dbReference type="EMBL" id="MDF8371343.1"/>
    </source>
</evidence>
<dbReference type="InterPro" id="IPR029491">
    <property type="entry name" value="Helicase_HTH"/>
</dbReference>
<comment type="caution">
    <text evidence="2">The sequence shown here is derived from an EMBL/GenBank/DDBJ whole genome shotgun (WGS) entry which is preliminary data.</text>
</comment>